<organism evidence="3 4">
    <name type="scientific">Ligilactobacillus ruminis</name>
    <dbReference type="NCBI Taxonomy" id="1623"/>
    <lineage>
        <taxon>Bacteria</taxon>
        <taxon>Bacillati</taxon>
        <taxon>Bacillota</taxon>
        <taxon>Bacilli</taxon>
        <taxon>Lactobacillales</taxon>
        <taxon>Lactobacillaceae</taxon>
        <taxon>Ligilactobacillus</taxon>
    </lineage>
</organism>
<sequence length="248" mass="28473">MKENYLLAGQFAKICHVTKKALYVYEQKGLLTPALVKSNGYRYYRLEQADVVATITLLQKLGSSLNEIESFFHLTDLSAKKAYLDAKRKAVFKQRAMLKQMDESLAFVTKRLQDFAAVGENKVCQEVLNQPKYYQVTALKHNISLNPTSFGLEYGTLTTDFLDKKPDKFFKAVSPKKANFIKPAGRYVYFYVRLKNAEIPRYAKKALKKLQAFEPIIPPLYQEDFSSAVLGQDDYFIVKYVAEVKQNK</sequence>
<accession>A0ABY1ACL4</accession>
<proteinExistence type="predicted"/>
<dbReference type="InterPro" id="IPR000551">
    <property type="entry name" value="MerR-type_HTH_dom"/>
</dbReference>
<dbReference type="GO" id="GO:0003677">
    <property type="term" value="F:DNA binding"/>
    <property type="evidence" value="ECO:0007669"/>
    <property type="project" value="UniProtKB-KW"/>
</dbReference>
<dbReference type="InterPro" id="IPR009061">
    <property type="entry name" value="DNA-bd_dom_put_sf"/>
</dbReference>
<reference evidence="3 4" key="1">
    <citation type="submission" date="2016-10" db="EMBL/GenBank/DDBJ databases">
        <authorList>
            <person name="Varghese N."/>
            <person name="Submissions S."/>
        </authorList>
    </citation>
    <scope>NUCLEOTIDE SEQUENCE [LARGE SCALE GENOMIC DNA]</scope>
    <source>
        <strain evidence="3 4">WC1T17</strain>
    </source>
</reference>
<dbReference type="Proteomes" id="UP000182089">
    <property type="component" value="Unassembled WGS sequence"/>
</dbReference>
<dbReference type="Pfam" id="PF13411">
    <property type="entry name" value="MerR_1"/>
    <property type="match status" value="1"/>
</dbReference>
<keyword evidence="1 3" id="KW-0238">DNA-binding</keyword>
<gene>
    <name evidence="3" type="ORF">SAMN05216431_10976</name>
</gene>
<dbReference type="EMBL" id="FOCC01000009">
    <property type="protein sequence ID" value="SEM81560.1"/>
    <property type="molecule type" value="Genomic_DNA"/>
</dbReference>
<name>A0ABY1ACL4_9LACO</name>
<feature type="domain" description="HTH merR-type" evidence="2">
    <location>
        <begin position="9"/>
        <end position="74"/>
    </location>
</feature>
<dbReference type="SUPFAM" id="SSF46955">
    <property type="entry name" value="Putative DNA-binding domain"/>
    <property type="match status" value="1"/>
</dbReference>
<dbReference type="PROSITE" id="PS50937">
    <property type="entry name" value="HTH_MERR_2"/>
    <property type="match status" value="1"/>
</dbReference>
<dbReference type="PANTHER" id="PTHR30204">
    <property type="entry name" value="REDOX-CYCLING DRUG-SENSING TRANSCRIPTIONAL ACTIVATOR SOXR"/>
    <property type="match status" value="1"/>
</dbReference>
<dbReference type="PANTHER" id="PTHR30204:SF85">
    <property type="entry name" value="MULTIDRUG-EFFLUX TRANSPORTER 2 REGULATOR"/>
    <property type="match status" value="1"/>
</dbReference>
<evidence type="ECO:0000313" key="3">
    <source>
        <dbReference type="EMBL" id="SEM81560.1"/>
    </source>
</evidence>
<protein>
    <submittedName>
        <fullName evidence="3">DNA-binding transcriptional regulator, MerR family</fullName>
    </submittedName>
</protein>
<dbReference type="SMART" id="SM00422">
    <property type="entry name" value="HTH_MERR"/>
    <property type="match status" value="1"/>
</dbReference>
<evidence type="ECO:0000259" key="2">
    <source>
        <dbReference type="PROSITE" id="PS50937"/>
    </source>
</evidence>
<evidence type="ECO:0000256" key="1">
    <source>
        <dbReference type="ARBA" id="ARBA00023125"/>
    </source>
</evidence>
<dbReference type="InterPro" id="IPR047057">
    <property type="entry name" value="MerR_fam"/>
</dbReference>
<evidence type="ECO:0000313" key="4">
    <source>
        <dbReference type="Proteomes" id="UP000182089"/>
    </source>
</evidence>
<comment type="caution">
    <text evidence="3">The sequence shown here is derived from an EMBL/GenBank/DDBJ whole genome shotgun (WGS) entry which is preliminary data.</text>
</comment>
<dbReference type="Gene3D" id="1.10.1660.10">
    <property type="match status" value="1"/>
</dbReference>